<dbReference type="InterPro" id="IPR052827">
    <property type="entry name" value="CHS_Export/Cell_Fusion_Reg"/>
</dbReference>
<dbReference type="SUPFAM" id="SSF52113">
    <property type="entry name" value="BRCT domain"/>
    <property type="match status" value="1"/>
</dbReference>
<dbReference type="GO" id="GO:0006893">
    <property type="term" value="P:Golgi to plasma membrane transport"/>
    <property type="evidence" value="ECO:0007669"/>
    <property type="project" value="TreeGrafter"/>
</dbReference>
<organism evidence="8 9">
    <name type="scientific">Lachancea meyersii CBS 8951</name>
    <dbReference type="NCBI Taxonomy" id="1266667"/>
    <lineage>
        <taxon>Eukaryota</taxon>
        <taxon>Fungi</taxon>
        <taxon>Dikarya</taxon>
        <taxon>Ascomycota</taxon>
        <taxon>Saccharomycotina</taxon>
        <taxon>Saccharomycetes</taxon>
        <taxon>Saccharomycetales</taxon>
        <taxon>Saccharomycetaceae</taxon>
        <taxon>Lachancea</taxon>
    </lineage>
</organism>
<feature type="domain" description="Fibronectin type-III" evidence="7">
    <location>
        <begin position="78"/>
        <end position="168"/>
    </location>
</feature>
<dbReference type="Gene3D" id="6.20.120.50">
    <property type="match status" value="1"/>
</dbReference>
<dbReference type="Proteomes" id="UP000191144">
    <property type="component" value="Chromosome H"/>
</dbReference>
<dbReference type="FunFam" id="3.40.50.10190:FF:000077">
    <property type="entry name" value="Chitin biosynthesis protein CHS5"/>
    <property type="match status" value="1"/>
</dbReference>
<proteinExistence type="inferred from homology"/>
<dbReference type="InterPro" id="IPR031669">
    <property type="entry name" value="Fn3_2"/>
</dbReference>
<feature type="region of interest" description="Disordered" evidence="5">
    <location>
        <begin position="275"/>
        <end position="583"/>
    </location>
</feature>
<gene>
    <name evidence="8" type="ORF">LAME_0H02938G</name>
</gene>
<dbReference type="SUPFAM" id="SSF49265">
    <property type="entry name" value="Fibronectin type III"/>
    <property type="match status" value="1"/>
</dbReference>
<feature type="compositionally biased region" description="Basic and acidic residues" evidence="5">
    <location>
        <begin position="522"/>
        <end position="538"/>
    </location>
</feature>
<dbReference type="Gene3D" id="3.40.50.10190">
    <property type="entry name" value="BRCT domain"/>
    <property type="match status" value="1"/>
</dbReference>
<dbReference type="PROSITE" id="PS50172">
    <property type="entry name" value="BRCT"/>
    <property type="match status" value="1"/>
</dbReference>
<dbReference type="GO" id="GO:0005802">
    <property type="term" value="C:trans-Golgi network"/>
    <property type="evidence" value="ECO:0007669"/>
    <property type="project" value="TreeGrafter"/>
</dbReference>
<dbReference type="InterPro" id="IPR036420">
    <property type="entry name" value="BRCT_dom_sf"/>
</dbReference>
<dbReference type="Pfam" id="PF16892">
    <property type="entry name" value="CHS5_N"/>
    <property type="match status" value="1"/>
</dbReference>
<dbReference type="InterPro" id="IPR001357">
    <property type="entry name" value="BRCT_dom"/>
</dbReference>
<dbReference type="InterPro" id="IPR013783">
    <property type="entry name" value="Ig-like_fold"/>
</dbReference>
<evidence type="ECO:0000313" key="8">
    <source>
        <dbReference type="EMBL" id="SCV02576.1"/>
    </source>
</evidence>
<accession>A0A1G4KDI0</accession>
<dbReference type="SMART" id="SM00292">
    <property type="entry name" value="BRCT"/>
    <property type="match status" value="1"/>
</dbReference>
<dbReference type="InterPro" id="IPR036116">
    <property type="entry name" value="FN3_sf"/>
</dbReference>
<dbReference type="CDD" id="cd13945">
    <property type="entry name" value="Chs5_N"/>
    <property type="match status" value="1"/>
</dbReference>
<comment type="similarity">
    <text evidence="3">Belongs to the CHS5 family.</text>
</comment>
<name>A0A1G4KDI0_9SACH</name>
<evidence type="ECO:0000256" key="5">
    <source>
        <dbReference type="SAM" id="MobiDB-lite"/>
    </source>
</evidence>
<evidence type="ECO:0000256" key="1">
    <source>
        <dbReference type="ARBA" id="ARBA00004555"/>
    </source>
</evidence>
<keyword evidence="2" id="KW-0333">Golgi apparatus</keyword>
<comment type="subcellular location">
    <subcellularLocation>
        <location evidence="1">Golgi apparatus</location>
    </subcellularLocation>
</comment>
<feature type="compositionally biased region" description="Basic residues" evidence="5">
    <location>
        <begin position="636"/>
        <end position="647"/>
    </location>
</feature>
<feature type="domain" description="BRCT" evidence="6">
    <location>
        <begin position="166"/>
        <end position="260"/>
    </location>
</feature>
<feature type="region of interest" description="Disordered" evidence="5">
    <location>
        <begin position="614"/>
        <end position="647"/>
    </location>
</feature>
<evidence type="ECO:0000259" key="7">
    <source>
        <dbReference type="PROSITE" id="PS50853"/>
    </source>
</evidence>
<feature type="compositionally biased region" description="Basic and acidic residues" evidence="5">
    <location>
        <begin position="380"/>
        <end position="400"/>
    </location>
</feature>
<feature type="compositionally biased region" description="Acidic residues" evidence="5">
    <location>
        <begin position="447"/>
        <end position="460"/>
    </location>
</feature>
<dbReference type="PANTHER" id="PTHR47351:SF1">
    <property type="entry name" value="CHITIN BIOSYNTHESIS PROTEIN CHS5"/>
    <property type="match status" value="1"/>
</dbReference>
<feature type="compositionally biased region" description="Polar residues" evidence="5">
    <location>
        <begin position="427"/>
        <end position="439"/>
    </location>
</feature>
<dbReference type="PROSITE" id="PS50853">
    <property type="entry name" value="FN3"/>
    <property type="match status" value="1"/>
</dbReference>
<evidence type="ECO:0000256" key="3">
    <source>
        <dbReference type="ARBA" id="ARBA00060872"/>
    </source>
</evidence>
<dbReference type="InterPro" id="IPR003961">
    <property type="entry name" value="FN3_dom"/>
</dbReference>
<evidence type="ECO:0000256" key="4">
    <source>
        <dbReference type="ARBA" id="ARBA00071189"/>
    </source>
</evidence>
<dbReference type="AlphaFoldDB" id="A0A1G4KDI0"/>
<evidence type="ECO:0000259" key="6">
    <source>
        <dbReference type="PROSITE" id="PS50172"/>
    </source>
</evidence>
<dbReference type="GO" id="GO:0034044">
    <property type="term" value="C:exomer complex"/>
    <property type="evidence" value="ECO:0007669"/>
    <property type="project" value="TreeGrafter"/>
</dbReference>
<dbReference type="Pfam" id="PF00533">
    <property type="entry name" value="BRCT"/>
    <property type="match status" value="1"/>
</dbReference>
<sequence>MTPVEEWLTVGRLDASLALLTTKNHHVIEFPTMLLPDNIKAGTIVKIQVSEDQELEKQELKQFELLQDEILEKYGTHRPQTPVLRSINVTQTSGVLGWDPIELGSSQLKSLVLYKDGLRSLMIPNPFKTTATKISGLSVDSEYTFQLKLSTTSGDLWSEKIVLHTHKMTDMSGITACLGALEGVENVTKSHIEACLQNIGAKPLQSRVSIDTTHFISNDKESDDVEFQKAQQSNIPIVRPEWVRACELERRIVGVRGFYLDADPSNIEGYRFTKLPSETSQPHSNDQQKNSSIPEQPEGTSAQGEPSQRDLSTQSTGMSNASIKSGLEASPSQTGKSEVIASDVSETPLPSDVEKPLPIEETTPAEAPENLDAVEQEQGLESKDATEDTVEIEEKAEKSNDYQTEVNEAEDSLEGSSKLPEEPKSLNVDSELQNGVTSDNTHHDEEVVGEGEVTTDEPAETSEIIKQADGPEDAHIAEQERENEATKITINAETSPQPQPVEEEIVTGPSETLQAEPSVELSDEKGESRDVEAAHNIEPEEPDSLLNTNQEGSVTAAVEFNGASDLDQEASISSPVEPPADITSVEPPATVVITEPSAEVDQDTSAQEVAVESTPEIGNDTAAEVANGAPLAIEKKKNKKNKKKGKK</sequence>
<dbReference type="EMBL" id="LT598480">
    <property type="protein sequence ID" value="SCV02576.1"/>
    <property type="molecule type" value="Genomic_DNA"/>
</dbReference>
<reference evidence="9" key="1">
    <citation type="submission" date="2016-03" db="EMBL/GenBank/DDBJ databases">
        <authorList>
            <person name="Devillers Hugo."/>
        </authorList>
    </citation>
    <scope>NUCLEOTIDE SEQUENCE [LARGE SCALE GENOMIC DNA]</scope>
</reference>
<feature type="compositionally biased region" description="Basic and acidic residues" evidence="5">
    <location>
        <begin position="472"/>
        <end position="485"/>
    </location>
</feature>
<feature type="compositionally biased region" description="Polar residues" evidence="5">
    <location>
        <begin position="276"/>
        <end position="323"/>
    </location>
</feature>
<dbReference type="Pfam" id="PF16893">
    <property type="entry name" value="fn3_2"/>
    <property type="match status" value="1"/>
</dbReference>
<dbReference type="OrthoDB" id="245697at2759"/>
<protein>
    <recommendedName>
        <fullName evidence="4">Chitin biosynthesis protein CHS5</fullName>
    </recommendedName>
</protein>
<dbReference type="InterPro" id="IPR031673">
    <property type="entry name" value="Chs5_N"/>
</dbReference>
<dbReference type="GO" id="GO:0000747">
    <property type="term" value="P:conjugation with cellular fusion"/>
    <property type="evidence" value="ECO:0007669"/>
    <property type="project" value="TreeGrafter"/>
</dbReference>
<keyword evidence="9" id="KW-1185">Reference proteome</keyword>
<evidence type="ECO:0000256" key="2">
    <source>
        <dbReference type="ARBA" id="ARBA00023034"/>
    </source>
</evidence>
<dbReference type="PANTHER" id="PTHR47351">
    <property type="entry name" value="CHITIN BIOSYNTHESIS PROTEIN CHS5"/>
    <property type="match status" value="1"/>
</dbReference>
<dbReference type="Gene3D" id="2.60.40.10">
    <property type="entry name" value="Immunoglobulins"/>
    <property type="match status" value="1"/>
</dbReference>
<evidence type="ECO:0000313" key="9">
    <source>
        <dbReference type="Proteomes" id="UP000191144"/>
    </source>
</evidence>
<dbReference type="GO" id="GO:0046983">
    <property type="term" value="F:protein dimerization activity"/>
    <property type="evidence" value="ECO:0007669"/>
    <property type="project" value="InterPro"/>
</dbReference>
<feature type="compositionally biased region" description="Polar residues" evidence="5">
    <location>
        <begin position="486"/>
        <end position="496"/>
    </location>
</feature>